<sequence length="111" mass="12050">MTPKVFSSIASRSRGTGGHSTPRNLVPVANCFKAYINSEERKGTVQHKKLSLVQRPPNAPDIPARLVTANTRPPRGELVQIQIGSPQPSTSISLHATRASSKPEYNLPRTP</sequence>
<protein>
    <submittedName>
        <fullName evidence="2">Uncharacterized protein</fullName>
    </submittedName>
</protein>
<evidence type="ECO:0000313" key="3">
    <source>
        <dbReference type="Proteomes" id="UP001221898"/>
    </source>
</evidence>
<accession>A0AAD7SEV7</accession>
<organism evidence="2 3">
    <name type="scientific">Aldrovandia affinis</name>
    <dbReference type="NCBI Taxonomy" id="143900"/>
    <lineage>
        <taxon>Eukaryota</taxon>
        <taxon>Metazoa</taxon>
        <taxon>Chordata</taxon>
        <taxon>Craniata</taxon>
        <taxon>Vertebrata</taxon>
        <taxon>Euteleostomi</taxon>
        <taxon>Actinopterygii</taxon>
        <taxon>Neopterygii</taxon>
        <taxon>Teleostei</taxon>
        <taxon>Notacanthiformes</taxon>
        <taxon>Halosauridae</taxon>
        <taxon>Aldrovandia</taxon>
    </lineage>
</organism>
<dbReference type="Proteomes" id="UP001221898">
    <property type="component" value="Unassembled WGS sequence"/>
</dbReference>
<proteinExistence type="predicted"/>
<feature type="region of interest" description="Disordered" evidence="1">
    <location>
        <begin position="82"/>
        <end position="111"/>
    </location>
</feature>
<evidence type="ECO:0000256" key="1">
    <source>
        <dbReference type="SAM" id="MobiDB-lite"/>
    </source>
</evidence>
<feature type="compositionally biased region" description="Polar residues" evidence="1">
    <location>
        <begin position="8"/>
        <end position="23"/>
    </location>
</feature>
<feature type="region of interest" description="Disordered" evidence="1">
    <location>
        <begin position="1"/>
        <end position="24"/>
    </location>
</feature>
<gene>
    <name evidence="2" type="ORF">AAFF_G00385430</name>
</gene>
<reference evidence="2" key="1">
    <citation type="journal article" date="2023" name="Science">
        <title>Genome structures resolve the early diversification of teleost fishes.</title>
        <authorList>
            <person name="Parey E."/>
            <person name="Louis A."/>
            <person name="Montfort J."/>
            <person name="Bouchez O."/>
            <person name="Roques C."/>
            <person name="Iampietro C."/>
            <person name="Lluch J."/>
            <person name="Castinel A."/>
            <person name="Donnadieu C."/>
            <person name="Desvignes T."/>
            <person name="Floi Bucao C."/>
            <person name="Jouanno E."/>
            <person name="Wen M."/>
            <person name="Mejri S."/>
            <person name="Dirks R."/>
            <person name="Jansen H."/>
            <person name="Henkel C."/>
            <person name="Chen W.J."/>
            <person name="Zahm M."/>
            <person name="Cabau C."/>
            <person name="Klopp C."/>
            <person name="Thompson A.W."/>
            <person name="Robinson-Rechavi M."/>
            <person name="Braasch I."/>
            <person name="Lecointre G."/>
            <person name="Bobe J."/>
            <person name="Postlethwait J.H."/>
            <person name="Berthelot C."/>
            <person name="Roest Crollius H."/>
            <person name="Guiguen Y."/>
        </authorList>
    </citation>
    <scope>NUCLEOTIDE SEQUENCE</scope>
    <source>
        <strain evidence="2">NC1722</strain>
    </source>
</reference>
<dbReference type="AlphaFoldDB" id="A0AAD7SEV7"/>
<comment type="caution">
    <text evidence="2">The sequence shown here is derived from an EMBL/GenBank/DDBJ whole genome shotgun (WGS) entry which is preliminary data.</text>
</comment>
<feature type="compositionally biased region" description="Polar residues" evidence="1">
    <location>
        <begin position="82"/>
        <end position="100"/>
    </location>
</feature>
<evidence type="ECO:0000313" key="2">
    <source>
        <dbReference type="EMBL" id="KAJ8401312.1"/>
    </source>
</evidence>
<dbReference type="EMBL" id="JAINUG010000071">
    <property type="protein sequence ID" value="KAJ8401312.1"/>
    <property type="molecule type" value="Genomic_DNA"/>
</dbReference>
<name>A0AAD7SEV7_9TELE</name>
<keyword evidence="3" id="KW-1185">Reference proteome</keyword>